<dbReference type="InterPro" id="IPR036388">
    <property type="entry name" value="WH-like_DNA-bd_sf"/>
</dbReference>
<comment type="similarity">
    <text evidence="1">Belongs to the ROK (NagC/XylR) family.</text>
</comment>
<dbReference type="RefSeq" id="WP_127188606.1">
    <property type="nucleotide sequence ID" value="NZ_RZNJ01000003.1"/>
</dbReference>
<gene>
    <name evidence="2" type="ORF">EMQ25_10955</name>
</gene>
<organism evidence="2 3">
    <name type="scientific">Arsenicitalea aurantiaca</name>
    <dbReference type="NCBI Taxonomy" id="1783274"/>
    <lineage>
        <taxon>Bacteria</taxon>
        <taxon>Pseudomonadati</taxon>
        <taxon>Pseudomonadota</taxon>
        <taxon>Alphaproteobacteria</taxon>
        <taxon>Hyphomicrobiales</taxon>
        <taxon>Devosiaceae</taxon>
        <taxon>Arsenicitalea</taxon>
    </lineage>
</organism>
<reference evidence="2 3" key="1">
    <citation type="journal article" date="2016" name="Int. J. Syst. Evol. Microbiol.">
        <title>Arsenicitalea aurantiaca gen. nov., sp. nov., a new member of the family Hyphomicrobiaceae, isolated from high-arsenic sediment.</title>
        <authorList>
            <person name="Mu Y."/>
            <person name="Zhou L."/>
            <person name="Zeng X.C."/>
            <person name="Liu L."/>
            <person name="Pan Y."/>
            <person name="Chen X."/>
            <person name="Wang J."/>
            <person name="Li S."/>
            <person name="Li W.J."/>
            <person name="Wang Y."/>
        </authorList>
    </citation>
    <scope>NUCLEOTIDE SEQUENCE [LARGE SCALE GENOMIC DNA]</scope>
    <source>
        <strain evidence="2 3">42-50</strain>
    </source>
</reference>
<dbReference type="PANTHER" id="PTHR18964">
    <property type="entry name" value="ROK (REPRESSOR, ORF, KINASE) FAMILY"/>
    <property type="match status" value="1"/>
</dbReference>
<dbReference type="InterPro" id="IPR043129">
    <property type="entry name" value="ATPase_NBD"/>
</dbReference>
<evidence type="ECO:0000313" key="3">
    <source>
        <dbReference type="Proteomes" id="UP000281547"/>
    </source>
</evidence>
<dbReference type="OrthoDB" id="9810372at2"/>
<dbReference type="InterPro" id="IPR049874">
    <property type="entry name" value="ROK_cs"/>
</dbReference>
<accession>A0A433XB86</accession>
<dbReference type="PROSITE" id="PS01125">
    <property type="entry name" value="ROK"/>
    <property type="match status" value="1"/>
</dbReference>
<dbReference type="Gene3D" id="3.30.420.40">
    <property type="match status" value="2"/>
</dbReference>
<proteinExistence type="inferred from homology"/>
<protein>
    <submittedName>
        <fullName evidence="2">ROK family transcriptional regulator</fullName>
    </submittedName>
</protein>
<dbReference type="EMBL" id="RZNJ01000003">
    <property type="protein sequence ID" value="RUT31361.1"/>
    <property type="molecule type" value="Genomic_DNA"/>
</dbReference>
<dbReference type="Pfam" id="PF00480">
    <property type="entry name" value="ROK"/>
    <property type="match status" value="1"/>
</dbReference>
<dbReference type="SUPFAM" id="SSF46785">
    <property type="entry name" value="Winged helix' DNA-binding domain"/>
    <property type="match status" value="1"/>
</dbReference>
<evidence type="ECO:0000313" key="2">
    <source>
        <dbReference type="EMBL" id="RUT31361.1"/>
    </source>
</evidence>
<dbReference type="SUPFAM" id="SSF53067">
    <property type="entry name" value="Actin-like ATPase domain"/>
    <property type="match status" value="1"/>
</dbReference>
<dbReference type="InterPro" id="IPR036390">
    <property type="entry name" value="WH_DNA-bd_sf"/>
</dbReference>
<dbReference type="Proteomes" id="UP000281547">
    <property type="component" value="Unassembled WGS sequence"/>
</dbReference>
<dbReference type="PANTHER" id="PTHR18964:SF149">
    <property type="entry name" value="BIFUNCTIONAL UDP-N-ACETYLGLUCOSAMINE 2-EPIMERASE_N-ACETYLMANNOSAMINE KINASE"/>
    <property type="match status" value="1"/>
</dbReference>
<dbReference type="AlphaFoldDB" id="A0A433XB86"/>
<dbReference type="InterPro" id="IPR000600">
    <property type="entry name" value="ROK"/>
</dbReference>
<sequence length="395" mass="41650">MANQTLVRHVNERRLLAALRLEGPQPRAALARRLSLTRAAISDMVEDLLSRGLVVEIVSARTRGRRDVGRPGIDLGLRADGAFFLGAEIGVGVLRLALSDLAGTIVDTRSLPLGPADGPARVVALMAESLVQFGARAAYRGRIRAVGVTVPGLVRRDGHVVNLPILGWRDVPLARLLAEALAVPVHLANNANAAAFGHIHLKARAPGEVSVYLKLGTGCGGAVIDGDRLVRGADGLGTEFGHIPIAPSGPACHCGQSGCLETFVNIRALQRYFAHEEVDEQEADLTLPARVAERAAAGDPAARGAIETIAQHLLQGLVIITNIFNPSEIILGGAMLPILPALAETLEDRLANRIVPGMTRPRIVVSRLGPFECAIGAAAMAHHEEFDLSNVDLAG</sequence>
<dbReference type="Gene3D" id="1.10.10.10">
    <property type="entry name" value="Winged helix-like DNA-binding domain superfamily/Winged helix DNA-binding domain"/>
    <property type="match status" value="1"/>
</dbReference>
<name>A0A433XB86_9HYPH</name>
<keyword evidence="3" id="KW-1185">Reference proteome</keyword>
<comment type="caution">
    <text evidence="2">The sequence shown here is derived from an EMBL/GenBank/DDBJ whole genome shotgun (WGS) entry which is preliminary data.</text>
</comment>
<evidence type="ECO:0000256" key="1">
    <source>
        <dbReference type="ARBA" id="ARBA00006479"/>
    </source>
</evidence>